<dbReference type="InterPro" id="IPR051044">
    <property type="entry name" value="MAG_DAG_Lipase"/>
</dbReference>
<keyword evidence="3" id="KW-1185">Reference proteome</keyword>
<keyword evidence="1" id="KW-0812">Transmembrane</keyword>
<evidence type="ECO:0000259" key="2">
    <source>
        <dbReference type="Pfam" id="PF12146"/>
    </source>
</evidence>
<proteinExistence type="predicted"/>
<reference evidence="3" key="1">
    <citation type="journal article" date="2013" name="Nat. Biotechnol.">
        <title>Draft genome sequence of chickpea (Cicer arietinum) provides a resource for trait improvement.</title>
        <authorList>
            <person name="Varshney R.K."/>
            <person name="Song C."/>
            <person name="Saxena R.K."/>
            <person name="Azam S."/>
            <person name="Yu S."/>
            <person name="Sharpe A.G."/>
            <person name="Cannon S."/>
            <person name="Baek J."/>
            <person name="Rosen B.D."/>
            <person name="Tar'an B."/>
            <person name="Millan T."/>
            <person name="Zhang X."/>
            <person name="Ramsay L.D."/>
            <person name="Iwata A."/>
            <person name="Wang Y."/>
            <person name="Nelson W."/>
            <person name="Farmer A.D."/>
            <person name="Gaur P.M."/>
            <person name="Soderlund C."/>
            <person name="Penmetsa R.V."/>
            <person name="Xu C."/>
            <person name="Bharti A.K."/>
            <person name="He W."/>
            <person name="Winter P."/>
            <person name="Zhao S."/>
            <person name="Hane J.K."/>
            <person name="Carrasquilla-Garcia N."/>
            <person name="Condie J.A."/>
            <person name="Upadhyaya H.D."/>
            <person name="Luo M.C."/>
            <person name="Thudi M."/>
            <person name="Gowda C.L."/>
            <person name="Singh N.P."/>
            <person name="Lichtenzveig J."/>
            <person name="Gali K.K."/>
            <person name="Rubio J."/>
            <person name="Nadarajan N."/>
            <person name="Dolezel J."/>
            <person name="Bansal K.C."/>
            <person name="Xu X."/>
            <person name="Edwards D."/>
            <person name="Zhang G."/>
            <person name="Kahl G."/>
            <person name="Gil J."/>
            <person name="Singh K.B."/>
            <person name="Datta S.K."/>
            <person name="Jackson S.A."/>
            <person name="Wang J."/>
            <person name="Cook D.R."/>
        </authorList>
    </citation>
    <scope>NUCLEOTIDE SEQUENCE [LARGE SCALE GENOMIC DNA]</scope>
    <source>
        <strain evidence="3">cv. CDC Frontier</strain>
    </source>
</reference>
<reference evidence="4 5" key="2">
    <citation type="submission" date="2025-04" db="UniProtKB">
        <authorList>
            <consortium name="RefSeq"/>
        </authorList>
    </citation>
    <scope>IDENTIFICATION</scope>
    <source>
        <tissue evidence="4 5">Etiolated seedlings</tissue>
    </source>
</reference>
<name>A0A1S3E2G9_CICAR</name>
<dbReference type="GeneID" id="101514116"/>
<dbReference type="RefSeq" id="XP_004494378.1">
    <property type="nucleotide sequence ID" value="XM_004494321.3"/>
</dbReference>
<dbReference type="Gene3D" id="3.40.50.1820">
    <property type="entry name" value="alpha/beta hydrolase"/>
    <property type="match status" value="1"/>
</dbReference>
<dbReference type="InterPro" id="IPR022742">
    <property type="entry name" value="Hydrolase_4"/>
</dbReference>
<gene>
    <name evidence="4 5" type="primary">LOC101514116</name>
</gene>
<dbReference type="AlphaFoldDB" id="A0A1S3E2G9"/>
<dbReference type="OrthoDB" id="2498029at2759"/>
<keyword evidence="1" id="KW-0472">Membrane</keyword>
<feature type="transmembrane region" description="Helical" evidence="1">
    <location>
        <begin position="12"/>
        <end position="34"/>
    </location>
</feature>
<dbReference type="PANTHER" id="PTHR11614">
    <property type="entry name" value="PHOSPHOLIPASE-RELATED"/>
    <property type="match status" value="1"/>
</dbReference>
<evidence type="ECO:0000256" key="1">
    <source>
        <dbReference type="SAM" id="Phobius"/>
    </source>
</evidence>
<dbReference type="RefSeq" id="XP_012569564.1">
    <property type="nucleotide sequence ID" value="XM_012714110.2"/>
</dbReference>
<dbReference type="Pfam" id="PF12146">
    <property type="entry name" value="Hydrolase_4"/>
    <property type="match status" value="1"/>
</dbReference>
<evidence type="ECO:0000313" key="5">
    <source>
        <dbReference type="RefSeq" id="XP_012569564.1"/>
    </source>
</evidence>
<dbReference type="InterPro" id="IPR029058">
    <property type="entry name" value="AB_hydrolase_fold"/>
</dbReference>
<dbReference type="Proteomes" id="UP000087171">
    <property type="component" value="Chromosome Ca3"/>
</dbReference>
<sequence length="290" mass="33436">MECMVWIMKDMEVLKVFVVTLKSSITLLMTVMIFSNQLVCSKSIRERLGSCTESPWVEQFPYFCIKRTLHFGMVPFLSPPCVSQISEKVKPHPVVINMLTKVEDIIPKWKIVPTKDVINSAFKDPAKRDRIRRNKLIYQDKPRLKTALEMLRVSMSLEDTLYKVTLPFFVLHGETDTVTDPEVSRALYERASSKDKTIKLYPGMWHGLTSGEPDDNIEKVFADIITWLDKHANNDAYNESSQPIVEIYDNDIEKLIPVATLEKIVKQTNRRRRSYLCGLKGSRFTNLSAN</sequence>
<feature type="domain" description="Serine aminopeptidase S33" evidence="2">
    <location>
        <begin position="84"/>
        <end position="213"/>
    </location>
</feature>
<evidence type="ECO:0000313" key="3">
    <source>
        <dbReference type="Proteomes" id="UP000087171"/>
    </source>
</evidence>
<evidence type="ECO:0000313" key="4">
    <source>
        <dbReference type="RefSeq" id="XP_004494378.1"/>
    </source>
</evidence>
<organism evidence="3 5">
    <name type="scientific">Cicer arietinum</name>
    <name type="common">Chickpea</name>
    <name type="synonym">Garbanzo</name>
    <dbReference type="NCBI Taxonomy" id="3827"/>
    <lineage>
        <taxon>Eukaryota</taxon>
        <taxon>Viridiplantae</taxon>
        <taxon>Streptophyta</taxon>
        <taxon>Embryophyta</taxon>
        <taxon>Tracheophyta</taxon>
        <taxon>Spermatophyta</taxon>
        <taxon>Magnoliopsida</taxon>
        <taxon>eudicotyledons</taxon>
        <taxon>Gunneridae</taxon>
        <taxon>Pentapetalae</taxon>
        <taxon>rosids</taxon>
        <taxon>fabids</taxon>
        <taxon>Fabales</taxon>
        <taxon>Fabaceae</taxon>
        <taxon>Papilionoideae</taxon>
        <taxon>50 kb inversion clade</taxon>
        <taxon>NPAAA clade</taxon>
        <taxon>Hologalegina</taxon>
        <taxon>IRL clade</taxon>
        <taxon>Cicereae</taxon>
        <taxon>Cicer</taxon>
    </lineage>
</organism>
<protein>
    <submittedName>
        <fullName evidence="4 5">Caffeoylshikimate esterase-like isoform X2</fullName>
    </submittedName>
</protein>
<keyword evidence="1" id="KW-1133">Transmembrane helix</keyword>
<accession>A0A1S3E2G9</accession>
<dbReference type="SUPFAM" id="SSF53474">
    <property type="entry name" value="alpha/beta-Hydrolases"/>
    <property type="match status" value="1"/>
</dbReference>